<feature type="domain" description="DUF1985" evidence="2">
    <location>
        <begin position="257"/>
        <end position="326"/>
    </location>
</feature>
<proteinExistence type="predicted"/>
<comment type="caution">
    <text evidence="3">The sequence shown here is derived from an EMBL/GenBank/DDBJ whole genome shotgun (WGS) entry which is preliminary data.</text>
</comment>
<feature type="region of interest" description="Disordered" evidence="1">
    <location>
        <begin position="138"/>
        <end position="204"/>
    </location>
</feature>
<evidence type="ECO:0000259" key="2">
    <source>
        <dbReference type="Pfam" id="PF09331"/>
    </source>
</evidence>
<accession>A0ABQ7LPH8</accession>
<keyword evidence="4" id="KW-1185">Reference proteome</keyword>
<dbReference type="EMBL" id="JADBGQ010000007">
    <property type="protein sequence ID" value="KAG5388488.1"/>
    <property type="molecule type" value="Genomic_DNA"/>
</dbReference>
<dbReference type="Pfam" id="PF09331">
    <property type="entry name" value="DUF1985"/>
    <property type="match status" value="1"/>
</dbReference>
<feature type="region of interest" description="Disordered" evidence="1">
    <location>
        <begin position="539"/>
        <end position="576"/>
    </location>
</feature>
<organism evidence="3 4">
    <name type="scientific">Brassica rapa subsp. trilocularis</name>
    <dbReference type="NCBI Taxonomy" id="1813537"/>
    <lineage>
        <taxon>Eukaryota</taxon>
        <taxon>Viridiplantae</taxon>
        <taxon>Streptophyta</taxon>
        <taxon>Embryophyta</taxon>
        <taxon>Tracheophyta</taxon>
        <taxon>Spermatophyta</taxon>
        <taxon>Magnoliopsida</taxon>
        <taxon>eudicotyledons</taxon>
        <taxon>Gunneridae</taxon>
        <taxon>Pentapetalae</taxon>
        <taxon>rosids</taxon>
        <taxon>malvids</taxon>
        <taxon>Brassicales</taxon>
        <taxon>Brassicaceae</taxon>
        <taxon>Brassiceae</taxon>
        <taxon>Brassica</taxon>
    </lineage>
</organism>
<dbReference type="PANTHER" id="PTHR48449:SF1">
    <property type="entry name" value="DUF1985 DOMAIN-CONTAINING PROTEIN"/>
    <property type="match status" value="1"/>
</dbReference>
<evidence type="ECO:0000313" key="3">
    <source>
        <dbReference type="EMBL" id="KAG5388488.1"/>
    </source>
</evidence>
<reference evidence="3 4" key="1">
    <citation type="submission" date="2021-03" db="EMBL/GenBank/DDBJ databases">
        <authorList>
            <person name="King G.J."/>
            <person name="Bancroft I."/>
            <person name="Baten A."/>
            <person name="Bloomfield J."/>
            <person name="Borpatragohain P."/>
            <person name="He Z."/>
            <person name="Irish N."/>
            <person name="Irwin J."/>
            <person name="Liu K."/>
            <person name="Mauleon R.P."/>
            <person name="Moore J."/>
            <person name="Morris R."/>
            <person name="Ostergaard L."/>
            <person name="Wang B."/>
            <person name="Wells R."/>
        </authorList>
    </citation>
    <scope>NUCLEOTIDE SEQUENCE [LARGE SCALE GENOMIC DNA]</scope>
    <source>
        <strain evidence="3">R-o-18</strain>
        <tissue evidence="3">Leaf</tissue>
    </source>
</reference>
<evidence type="ECO:0000256" key="1">
    <source>
        <dbReference type="SAM" id="MobiDB-lite"/>
    </source>
</evidence>
<dbReference type="InterPro" id="IPR015410">
    <property type="entry name" value="DUF1985"/>
</dbReference>
<sequence length="691" mass="78964">MTTSTYVSHINFDLIPFRFKVRDMFSAYMTCMQYYPCVGCTRAISMRWLSLFRMLRSVPSSFLSPRLSLSLHGNILFLLDIHHYLGNLTFIFQFRENYLLPQAKIDRHSIDGLDFVTKSKTSLRGSYCKAPMVTPIDTKRGIDPPRLGERHEVRSTPRGVGPGEFDRMHRPTRRTGKLDGMLSPTRKTGELDGVIDPTRGTSELDDMVGATRRTGELDGAFVPTRQTGELDGEFVPTRPFSELECSSNSITVFDPNTFAELCRMRETEKNMSGWRKICIALVIKVDGVLIGHKQEPHPTPRYVKMVEDLRCFFASPWGREPFLKTIACMPSDDPVGTLVRRLKQHTFRLQGFPLSLQLVAFHAIPQILSYIPAPIDQKTIMDLEDDYLPQHPSISSRDIRRVEFDPDHVVTPIIPIESQTQLGWGVWPNDPKVDSVIYMEQLIADHHSFNKEVWPGGVTSEPLIVKPKQRVKKKVSASIKQSLKPRQVKKKHPSIRKQRRISSYFTHATKTTFTNEQLTEIVIKLQSNMKNLKQLIKRIKKKSHGRQTPFHERLSRRKKTATPQQTDQPGPELHDAPIDQVELTKLVLYDRMTTQWRQMIYQNVSTPSSVNMQLNFTVWLHKSFLHLSVLLPTTSHHPPLQIDPMLSNPPSTPLISTTLLTTTSLLSTLLLNTVQIMGLSLRFILQPISSC</sequence>
<protein>
    <recommendedName>
        <fullName evidence="2">DUF1985 domain-containing protein</fullName>
    </recommendedName>
</protein>
<dbReference type="PANTHER" id="PTHR48449">
    <property type="entry name" value="DUF1985 DOMAIN-CONTAINING PROTEIN"/>
    <property type="match status" value="1"/>
</dbReference>
<evidence type="ECO:0000313" key="4">
    <source>
        <dbReference type="Proteomes" id="UP000823674"/>
    </source>
</evidence>
<name>A0ABQ7LPH8_BRACM</name>
<dbReference type="Proteomes" id="UP000823674">
    <property type="component" value="Chromosome A08"/>
</dbReference>
<feature type="compositionally biased region" description="Basic and acidic residues" evidence="1">
    <location>
        <begin position="138"/>
        <end position="155"/>
    </location>
</feature>
<gene>
    <name evidence="3" type="primary">A08g503030.1_BraROA</name>
    <name evidence="3" type="ORF">IGI04_030029</name>
</gene>